<protein>
    <submittedName>
        <fullName evidence="1">Uncharacterized protein</fullName>
    </submittedName>
</protein>
<dbReference type="RefSeq" id="WP_131444390.1">
    <property type="nucleotide sequence ID" value="NZ_SJZB01000002.1"/>
</dbReference>
<comment type="caution">
    <text evidence="1">The sequence shown here is derived from an EMBL/GenBank/DDBJ whole genome shotgun (WGS) entry which is preliminary data.</text>
</comment>
<dbReference type="Proteomes" id="UP000295443">
    <property type="component" value="Unassembled WGS sequence"/>
</dbReference>
<proteinExistence type="predicted"/>
<accession>A0A4V2NX83</accession>
<organism evidence="1 2">
    <name type="scientific">Parasulfuritortus cantonensis</name>
    <dbReference type="NCBI Taxonomy" id="2528202"/>
    <lineage>
        <taxon>Bacteria</taxon>
        <taxon>Pseudomonadati</taxon>
        <taxon>Pseudomonadota</taxon>
        <taxon>Betaproteobacteria</taxon>
        <taxon>Nitrosomonadales</taxon>
        <taxon>Thiobacillaceae</taxon>
        <taxon>Parasulfuritortus</taxon>
    </lineage>
</organism>
<reference evidence="1 2" key="1">
    <citation type="submission" date="2019-03" db="EMBL/GenBank/DDBJ databases">
        <title>Genome sequence of Thiobacillaceae bacterium LSR1, a sulfur-oxidizing bacterium isolated from freshwater sediment.</title>
        <authorList>
            <person name="Li S."/>
        </authorList>
    </citation>
    <scope>NUCLEOTIDE SEQUENCE [LARGE SCALE GENOMIC DNA]</scope>
    <source>
        <strain evidence="1 2">LSR1</strain>
    </source>
</reference>
<evidence type="ECO:0000313" key="2">
    <source>
        <dbReference type="Proteomes" id="UP000295443"/>
    </source>
</evidence>
<dbReference type="AlphaFoldDB" id="A0A4V2NX83"/>
<keyword evidence="2" id="KW-1185">Reference proteome</keyword>
<evidence type="ECO:0000313" key="1">
    <source>
        <dbReference type="EMBL" id="TCJ20242.1"/>
    </source>
</evidence>
<name>A0A4V2NX83_9PROT</name>
<dbReference type="EMBL" id="SJZB01000002">
    <property type="protein sequence ID" value="TCJ20242.1"/>
    <property type="molecule type" value="Genomic_DNA"/>
</dbReference>
<gene>
    <name evidence="1" type="ORF">EZJ19_00695</name>
</gene>
<sequence>MSWVLPLAAMSEPYRKVLLVLISAVPPPRVLDAACALCGRLGAGLEIVALGEGLAPARLAGLAERPGVHACVCRAEAKPDWGVADLVEWANARACVATVVLPEADGEAAESELWRHLACPLVVVGTDPV</sequence>